<keyword evidence="2" id="KW-1185">Reference proteome</keyword>
<dbReference type="PANTHER" id="PTHR37852">
    <property type="entry name" value="YALI0B21208P"/>
    <property type="match status" value="1"/>
</dbReference>
<dbReference type="PANTHER" id="PTHR37852:SF1">
    <property type="entry name" value="HIG1 DOMAIN-CONTAINING PROTEIN"/>
    <property type="match status" value="1"/>
</dbReference>
<evidence type="ECO:0000313" key="1">
    <source>
        <dbReference type="EMBL" id="TVY56224.1"/>
    </source>
</evidence>
<dbReference type="AlphaFoldDB" id="A0A8T9BRL7"/>
<reference evidence="1 2" key="1">
    <citation type="submission" date="2018-05" db="EMBL/GenBank/DDBJ databases">
        <title>Genome sequencing and assembly of the regulated plant pathogen Lachnellula willkommii and related sister species for the development of diagnostic species identification markers.</title>
        <authorList>
            <person name="Giroux E."/>
            <person name="Bilodeau G."/>
        </authorList>
    </citation>
    <scope>NUCLEOTIDE SEQUENCE [LARGE SCALE GENOMIC DNA]</scope>
    <source>
        <strain evidence="1 2">CBS 268.59</strain>
    </source>
</reference>
<dbReference type="EMBL" id="QGMK01002759">
    <property type="protein sequence ID" value="TVY56224.1"/>
    <property type="molecule type" value="Genomic_DNA"/>
</dbReference>
<gene>
    <name evidence="1" type="ORF">LSUE1_G009100</name>
</gene>
<name>A0A8T9BRL7_9HELO</name>
<dbReference type="Proteomes" id="UP000469558">
    <property type="component" value="Unassembled WGS sequence"/>
</dbReference>
<sequence length="214" mass="23550">MASQTEPKDANKLWDEQQLKERVERARQYKTNSRLSIPYPPRLLLATSLGFLAGAGMGISEGSLKAGYRFRAENAHRLPTSQQGWYFYHKSKNYGMGWGGLKEGVKMGARISFWTGGFFAIEDMFDRWRGTKDFINTVLASLVVSGSFSLWNRFPVATAARTAKTGLAIGLAFGLAQDAVGAAKGRTPGYVEFLLRGRRRGERAEVEQSGGGGV</sequence>
<comment type="caution">
    <text evidence="1">The sequence shown here is derived from an EMBL/GenBank/DDBJ whole genome shotgun (WGS) entry which is preliminary data.</text>
</comment>
<proteinExistence type="predicted"/>
<evidence type="ECO:0000313" key="2">
    <source>
        <dbReference type="Proteomes" id="UP000469558"/>
    </source>
</evidence>
<accession>A0A8T9BRL7</accession>
<protein>
    <submittedName>
        <fullName evidence="1">Uncharacterized protein</fullName>
    </submittedName>
</protein>
<organism evidence="1 2">
    <name type="scientific">Lachnellula suecica</name>
    <dbReference type="NCBI Taxonomy" id="602035"/>
    <lineage>
        <taxon>Eukaryota</taxon>
        <taxon>Fungi</taxon>
        <taxon>Dikarya</taxon>
        <taxon>Ascomycota</taxon>
        <taxon>Pezizomycotina</taxon>
        <taxon>Leotiomycetes</taxon>
        <taxon>Helotiales</taxon>
        <taxon>Lachnaceae</taxon>
        <taxon>Lachnellula</taxon>
    </lineage>
</organism>
<dbReference type="OrthoDB" id="5584028at2759"/>